<feature type="region of interest" description="Disordered" evidence="1">
    <location>
        <begin position="163"/>
        <end position="263"/>
    </location>
</feature>
<dbReference type="AlphaFoldDB" id="A0A7R9FLX1"/>
<name>A0A7R9FLX1_9NEOP</name>
<feature type="compositionally biased region" description="Basic and acidic residues" evidence="1">
    <location>
        <begin position="166"/>
        <end position="177"/>
    </location>
</feature>
<feature type="domain" description="RNase NYN" evidence="2">
    <location>
        <begin position="786"/>
        <end position="936"/>
    </location>
</feature>
<dbReference type="FunFam" id="3.40.50.11980:FF:000001">
    <property type="entry name" value="ZC3H12A isoform 1"/>
    <property type="match status" value="1"/>
</dbReference>
<dbReference type="InterPro" id="IPR021869">
    <property type="entry name" value="RNase_Zc3h12_NYN"/>
</dbReference>
<feature type="region of interest" description="Disordered" evidence="1">
    <location>
        <begin position="1"/>
        <end position="111"/>
    </location>
</feature>
<evidence type="ECO:0000259" key="2">
    <source>
        <dbReference type="Pfam" id="PF11977"/>
    </source>
</evidence>
<feature type="compositionally biased region" description="Low complexity" evidence="1">
    <location>
        <begin position="242"/>
        <end position="263"/>
    </location>
</feature>
<sequence length="941" mass="103784">MKLRSGSVLSPENVSRKSRIPTYLEKPSTKSKDYGIKKKKLFASSSSGSSSFDSSSGSEDSEQPGTSNKASSNVSSRKENIKSVKGSPSCKNVKPSESLKTKLSKPRKVVCAKTVSKHTSVALNQNKPKSAGVSRLRDQSMASLSDSFDNLDISGPRRLCKTTKVHSKDYKNSRAEAVKPSTSNRSRKIISSPLHRLSYSSDSDDTGVDRTKSQKNTLAKTLAKTSKINTSSQKSATKSSFKSSQLSVNKSNKSKNSSRSLASGHDSIDVEIVKCSTTVKNLVTKTNSGGLVKTIPVIYIDSSSSSDNLEELLSNKHIQAHNKTRSNKDSNQIKYNKKLTTNSNNPDKLPVSNCNSKVSNQIIPIICLDNSLETSKSLVKDKQSKDFDAGLTTCSNSPSSVVFKSQPAEPLSVDKIKNSSSSWESITACKDTNVNNKDIFGTECTKNKPTACESKDNKSDTLHKNTTTVDDSFIKPTNTIQAGHTSDVSKSKCNILPMIPPDFMFKPYKPTESSNDKQPVSNTTNSKPRWNAMSHCKGNTWDTAVNEKRKFNRWEFPCKDKSWRSPASKKIKCPSIPYNNAKFANRSSAKQPGYHYPKNGNTAWQNNNYNVNTYHSPWWLQKYSVNRGYVNTNPNTSHGAQYKTFPSNSSGQYGHVWQNNNQLLDNSQKLGEHVRQLNNQLKSSYNQLSKTLNANVANNIDMNNITYSGSISHQFPSSSNMGSSSNGNTSQALHKEPAIPCATFNDGNSGTNVETNTIPARSNSPVNMFGGNIYLPSSQGVKKCGLRPIVIDGSNVAMGHGNGSDFSYRGLQICITYFVKRGHKVMAFLPQHRKCGLSTKNKQILTQMEKEGHLVFTPSRRVDQRLVVPYDDWFIVQCAAVLEGVIVSNDNYRDLLASNSALSKAIKERLLMYTWVGNLLMFPNDPLGRYGPTLDKFLRFP</sequence>
<feature type="compositionally biased region" description="Polar residues" evidence="1">
    <location>
        <begin position="214"/>
        <end position="241"/>
    </location>
</feature>
<dbReference type="CDD" id="cd18719">
    <property type="entry name" value="PIN_Zc3h12a-N4BP1-like"/>
    <property type="match status" value="1"/>
</dbReference>
<dbReference type="EMBL" id="OE000738">
    <property type="protein sequence ID" value="CAD7454871.1"/>
    <property type="molecule type" value="Genomic_DNA"/>
</dbReference>
<protein>
    <recommendedName>
        <fullName evidence="2">RNase NYN domain-containing protein</fullName>
    </recommendedName>
</protein>
<dbReference type="Gene3D" id="3.40.50.11980">
    <property type="match status" value="1"/>
</dbReference>
<reference evidence="3" key="1">
    <citation type="submission" date="2020-11" db="EMBL/GenBank/DDBJ databases">
        <authorList>
            <person name="Tran Van P."/>
        </authorList>
    </citation>
    <scope>NUCLEOTIDE SEQUENCE</scope>
</reference>
<dbReference type="GO" id="GO:0004521">
    <property type="term" value="F:RNA endonuclease activity"/>
    <property type="evidence" value="ECO:0007669"/>
    <property type="project" value="TreeGrafter"/>
</dbReference>
<gene>
    <name evidence="3" type="ORF">TTEB3V08_LOCUS2962</name>
</gene>
<feature type="compositionally biased region" description="Basic and acidic residues" evidence="1">
    <location>
        <begin position="27"/>
        <end position="36"/>
    </location>
</feature>
<evidence type="ECO:0000313" key="3">
    <source>
        <dbReference type="EMBL" id="CAD7454871.1"/>
    </source>
</evidence>
<dbReference type="InterPro" id="IPR051101">
    <property type="entry name" value="ZC3H12/N4BP1_RNase_Reg"/>
</dbReference>
<organism evidence="3">
    <name type="scientific">Timema tahoe</name>
    <dbReference type="NCBI Taxonomy" id="61484"/>
    <lineage>
        <taxon>Eukaryota</taxon>
        <taxon>Metazoa</taxon>
        <taxon>Ecdysozoa</taxon>
        <taxon>Arthropoda</taxon>
        <taxon>Hexapoda</taxon>
        <taxon>Insecta</taxon>
        <taxon>Pterygota</taxon>
        <taxon>Neoptera</taxon>
        <taxon>Polyneoptera</taxon>
        <taxon>Phasmatodea</taxon>
        <taxon>Timematodea</taxon>
        <taxon>Timematoidea</taxon>
        <taxon>Timematidae</taxon>
        <taxon>Timema</taxon>
    </lineage>
</organism>
<feature type="region of interest" description="Disordered" evidence="1">
    <location>
        <begin position="510"/>
        <end position="535"/>
    </location>
</feature>
<evidence type="ECO:0000256" key="1">
    <source>
        <dbReference type="SAM" id="MobiDB-lite"/>
    </source>
</evidence>
<accession>A0A7R9FLX1</accession>
<feature type="compositionally biased region" description="Polar residues" evidence="1">
    <location>
        <begin position="511"/>
        <end position="528"/>
    </location>
</feature>
<dbReference type="PANTHER" id="PTHR12876:SF35">
    <property type="entry name" value="LD08718P-RELATED"/>
    <property type="match status" value="1"/>
</dbReference>
<dbReference type="Pfam" id="PF11977">
    <property type="entry name" value="RNase_Zc3h12a"/>
    <property type="match status" value="1"/>
</dbReference>
<dbReference type="PANTHER" id="PTHR12876">
    <property type="entry name" value="N4BP1-RELATED"/>
    <property type="match status" value="1"/>
</dbReference>
<dbReference type="GO" id="GO:0003729">
    <property type="term" value="F:mRNA binding"/>
    <property type="evidence" value="ECO:0007669"/>
    <property type="project" value="TreeGrafter"/>
</dbReference>
<proteinExistence type="predicted"/>
<dbReference type="GO" id="GO:0005634">
    <property type="term" value="C:nucleus"/>
    <property type="evidence" value="ECO:0007669"/>
    <property type="project" value="TreeGrafter"/>
</dbReference>
<feature type="compositionally biased region" description="Low complexity" evidence="1">
    <location>
        <begin position="44"/>
        <end position="58"/>
    </location>
</feature>
<feature type="compositionally biased region" description="Polar residues" evidence="1">
    <location>
        <begin position="63"/>
        <end position="75"/>
    </location>
</feature>
<dbReference type="GO" id="GO:0036464">
    <property type="term" value="C:cytoplasmic ribonucleoprotein granule"/>
    <property type="evidence" value="ECO:0007669"/>
    <property type="project" value="TreeGrafter"/>
</dbReference>